<organism evidence="2 3">
    <name type="scientific">Psilocybe cf. subviscida</name>
    <dbReference type="NCBI Taxonomy" id="2480587"/>
    <lineage>
        <taxon>Eukaryota</taxon>
        <taxon>Fungi</taxon>
        <taxon>Dikarya</taxon>
        <taxon>Basidiomycota</taxon>
        <taxon>Agaricomycotina</taxon>
        <taxon>Agaricomycetes</taxon>
        <taxon>Agaricomycetidae</taxon>
        <taxon>Agaricales</taxon>
        <taxon>Agaricineae</taxon>
        <taxon>Strophariaceae</taxon>
        <taxon>Psilocybe</taxon>
    </lineage>
</organism>
<reference evidence="2 3" key="1">
    <citation type="journal article" date="2020" name="ISME J.">
        <title>Uncovering the hidden diversity of litter-decomposition mechanisms in mushroom-forming fungi.</title>
        <authorList>
            <person name="Floudas D."/>
            <person name="Bentzer J."/>
            <person name="Ahren D."/>
            <person name="Johansson T."/>
            <person name="Persson P."/>
            <person name="Tunlid A."/>
        </authorList>
    </citation>
    <scope>NUCLEOTIDE SEQUENCE [LARGE SCALE GENOMIC DNA]</scope>
    <source>
        <strain evidence="2 3">CBS 101986</strain>
    </source>
</reference>
<gene>
    <name evidence="2" type="ORF">D9619_012857</name>
</gene>
<dbReference type="OrthoDB" id="3117473at2759"/>
<keyword evidence="1" id="KW-1133">Transmembrane helix</keyword>
<evidence type="ECO:0000256" key="1">
    <source>
        <dbReference type="SAM" id="Phobius"/>
    </source>
</evidence>
<accession>A0A8H5BIF9</accession>
<sequence>MLSLPPELYRSIVANLHHDHDRKTLLSASLCDTNLRDESQRVLFRSTNVLMWWTDPLAPDENESIVSRHEMFLEAVVASPDRLALYVRDYTQIGIGTEPGYTTLLTQISIGIASRKQRDHVWELTMKALPTMINLKKLCFAPFCSNPSAHILRRCTFQLHVLDWRQLNCEDELMSSFIPGQKALRHIAGPWSSKENIPRDVLPQLVSVGGQLQTLISFSQSVGAGKILAFDDFPVVTPTPRELYETAAARTALSRIKYLRTWDCGLPYWLMKNYKFLHSVELLEVPEWHGIGPDICMFLPSTLIVLSLGYPTHLQKIAPLKNEKMRTTALTAFCQGTSLKYVEFHDIPDVNDVMFLDHEECFSTAVWKLLKRRAHVAYIFALVLLCMCITSSLIISWVLNRSAFVVNNTSPMAVVATIDAFPILVSFFPVFVANVVSDGILIWRCYVLWNTAWSLIILILLLVASSGASSSYLITKLLSSELHSACNLYFGISQANNHASLLLGGLNQVLSAATTVCGTLLIALKIILVTRESRARYSYTKVIDILVQSAALESLVLTINAISEISVHIIVESNSSNVNLYVAFVQILAYTSSLRIVVTGIAPTLIAFRVAEERPRTEVNGTSQSSPLSRLAFKRSAGDADSEDGSWRKGISTIRFGSAQRDDSVISTHYTSGLDEVQVVAREKENMKKGLYETHMELA</sequence>
<keyword evidence="1" id="KW-0472">Membrane</keyword>
<proteinExistence type="predicted"/>
<feature type="transmembrane region" description="Helical" evidence="1">
    <location>
        <begin position="509"/>
        <end position="529"/>
    </location>
</feature>
<feature type="transmembrane region" description="Helical" evidence="1">
    <location>
        <begin position="550"/>
        <end position="571"/>
    </location>
</feature>
<dbReference type="AlphaFoldDB" id="A0A8H5BIF9"/>
<feature type="transmembrane region" description="Helical" evidence="1">
    <location>
        <begin position="376"/>
        <end position="400"/>
    </location>
</feature>
<protein>
    <submittedName>
        <fullName evidence="2">Uncharacterized protein</fullName>
    </submittedName>
</protein>
<name>A0A8H5BIF9_9AGAR</name>
<evidence type="ECO:0000313" key="3">
    <source>
        <dbReference type="Proteomes" id="UP000567179"/>
    </source>
</evidence>
<keyword evidence="3" id="KW-1185">Reference proteome</keyword>
<feature type="transmembrane region" description="Helical" evidence="1">
    <location>
        <begin position="420"/>
        <end position="443"/>
    </location>
</feature>
<keyword evidence="1" id="KW-0812">Transmembrane</keyword>
<dbReference type="EMBL" id="JAACJJ010000017">
    <property type="protein sequence ID" value="KAF5323754.1"/>
    <property type="molecule type" value="Genomic_DNA"/>
</dbReference>
<feature type="transmembrane region" description="Helical" evidence="1">
    <location>
        <begin position="583"/>
        <end position="608"/>
    </location>
</feature>
<evidence type="ECO:0000313" key="2">
    <source>
        <dbReference type="EMBL" id="KAF5323754.1"/>
    </source>
</evidence>
<dbReference type="Proteomes" id="UP000567179">
    <property type="component" value="Unassembled WGS sequence"/>
</dbReference>
<comment type="caution">
    <text evidence="2">The sequence shown here is derived from an EMBL/GenBank/DDBJ whole genome shotgun (WGS) entry which is preliminary data.</text>
</comment>